<dbReference type="GO" id="GO:0006357">
    <property type="term" value="P:regulation of transcription by RNA polymerase II"/>
    <property type="evidence" value="ECO:0007669"/>
    <property type="project" value="InterPro"/>
</dbReference>
<reference evidence="3 4" key="1">
    <citation type="submission" date="2021-06" db="EMBL/GenBank/DDBJ databases">
        <title>Caerostris darwini draft genome.</title>
        <authorList>
            <person name="Kono N."/>
            <person name="Arakawa K."/>
        </authorList>
    </citation>
    <scope>NUCLEOTIDE SEQUENCE [LARGE SCALE GENOMIC DNA]</scope>
</reference>
<dbReference type="InterPro" id="IPR040126">
    <property type="entry name" value="STOX1/2"/>
</dbReference>
<proteinExistence type="predicted"/>
<sequence length="450" mass="49415">MLSSFLAGDVGVLEMSPVSQTQFAPLSEALCKVVADLGCEGVAATAPAIRDKLGRNFPEMQVPPEDILYKSLGGLIQERKLYHTGNGYLVVSPDTYRQRAAPPLCERQMLMTNEEAIVKLHGNECSLAIQVDETDIAAAWRCSTSAFLHASAHRTKDVSCQISQVPPSPDLKYLERSHSLKILRMKGRPRNIEGADRGGSFKETKRLSYLASEINENIGDMHKNEKQSMLAKILRRMQSLTDKPSKHVSFSAQFPPLEWLEGDKLLGHSVATQTQTLTNKVDSKSGLKKSETMGAKIPWEEAGDIPHYFNSNGIPKAAYVDTEPNKHKNTAVLMRQGSTRHSPSHRYSHGTFTNCAKRRHRHRRSSSESPKIHKNGHRNNSSGSKSPTDHSDAKLSFSSSGGSAHLANSKAIASPRLQPLDPPPVPPETISATAIHCHQVGTLKGMSRLL</sequence>
<dbReference type="Pfam" id="PF10264">
    <property type="entry name" value="WHD_Storkhead"/>
    <property type="match status" value="1"/>
</dbReference>
<dbReference type="GO" id="GO:0005634">
    <property type="term" value="C:nucleus"/>
    <property type="evidence" value="ECO:0007669"/>
    <property type="project" value="TreeGrafter"/>
</dbReference>
<evidence type="ECO:0000313" key="4">
    <source>
        <dbReference type="Proteomes" id="UP001054837"/>
    </source>
</evidence>
<accession>A0AAV4N1N0</accession>
<dbReference type="GO" id="GO:0005737">
    <property type="term" value="C:cytoplasm"/>
    <property type="evidence" value="ECO:0007669"/>
    <property type="project" value="TreeGrafter"/>
</dbReference>
<comment type="caution">
    <text evidence="3">The sequence shown here is derived from an EMBL/GenBank/DDBJ whole genome shotgun (WGS) entry which is preliminary data.</text>
</comment>
<gene>
    <name evidence="3" type="primary">STOX1</name>
    <name evidence="3" type="ORF">CDAR_508801</name>
</gene>
<organism evidence="3 4">
    <name type="scientific">Caerostris darwini</name>
    <dbReference type="NCBI Taxonomy" id="1538125"/>
    <lineage>
        <taxon>Eukaryota</taxon>
        <taxon>Metazoa</taxon>
        <taxon>Ecdysozoa</taxon>
        <taxon>Arthropoda</taxon>
        <taxon>Chelicerata</taxon>
        <taxon>Arachnida</taxon>
        <taxon>Araneae</taxon>
        <taxon>Araneomorphae</taxon>
        <taxon>Entelegynae</taxon>
        <taxon>Araneoidea</taxon>
        <taxon>Araneidae</taxon>
        <taxon>Caerostris</taxon>
    </lineage>
</organism>
<dbReference type="Proteomes" id="UP001054837">
    <property type="component" value="Unassembled WGS sequence"/>
</dbReference>
<dbReference type="InterPro" id="IPR019391">
    <property type="entry name" value="Storkhead-box_WHD"/>
</dbReference>
<dbReference type="GO" id="GO:0000977">
    <property type="term" value="F:RNA polymerase II transcription regulatory region sequence-specific DNA binding"/>
    <property type="evidence" value="ECO:0007669"/>
    <property type="project" value="TreeGrafter"/>
</dbReference>
<feature type="domain" description="Winged helix Storkhead-box1" evidence="2">
    <location>
        <begin position="15"/>
        <end position="93"/>
    </location>
</feature>
<dbReference type="PANTHER" id="PTHR22437">
    <property type="entry name" value="WINGED HELIX DOMAIN-CONTAINING PROTEIN"/>
    <property type="match status" value="1"/>
</dbReference>
<evidence type="ECO:0000259" key="2">
    <source>
        <dbReference type="Pfam" id="PF10264"/>
    </source>
</evidence>
<dbReference type="AlphaFoldDB" id="A0AAV4N1N0"/>
<name>A0AAV4N1N0_9ARAC</name>
<evidence type="ECO:0000256" key="1">
    <source>
        <dbReference type="SAM" id="MobiDB-lite"/>
    </source>
</evidence>
<dbReference type="PANTHER" id="PTHR22437:SF0">
    <property type="entry name" value="FI21431P1"/>
    <property type="match status" value="1"/>
</dbReference>
<keyword evidence="4" id="KW-1185">Reference proteome</keyword>
<protein>
    <submittedName>
        <fullName evidence="3">Storkhead-box protein 1</fullName>
    </submittedName>
</protein>
<dbReference type="EMBL" id="BPLQ01001079">
    <property type="protein sequence ID" value="GIX78154.1"/>
    <property type="molecule type" value="Genomic_DNA"/>
</dbReference>
<feature type="region of interest" description="Disordered" evidence="1">
    <location>
        <begin position="335"/>
        <end position="408"/>
    </location>
</feature>
<evidence type="ECO:0000313" key="3">
    <source>
        <dbReference type="EMBL" id="GIX78154.1"/>
    </source>
</evidence>